<dbReference type="InterPro" id="IPR000073">
    <property type="entry name" value="AB_hydrolase_1"/>
</dbReference>
<dbReference type="InterPro" id="IPR029058">
    <property type="entry name" value="AB_hydrolase_fold"/>
</dbReference>
<gene>
    <name evidence="2" type="ORF">ACFWJN_03065</name>
</gene>
<name>A0ABW6FJG4_9ACTN</name>
<evidence type="ECO:0000259" key="1">
    <source>
        <dbReference type="Pfam" id="PF12697"/>
    </source>
</evidence>
<dbReference type="RefSeq" id="WP_386708067.1">
    <property type="nucleotide sequence ID" value="NZ_JBHXIJ010000009.1"/>
</dbReference>
<dbReference type="InterPro" id="IPR050266">
    <property type="entry name" value="AB_hydrolase_sf"/>
</dbReference>
<keyword evidence="2" id="KW-0378">Hydrolase</keyword>
<dbReference type="PANTHER" id="PTHR43798">
    <property type="entry name" value="MONOACYLGLYCEROL LIPASE"/>
    <property type="match status" value="1"/>
</dbReference>
<dbReference type="Gene3D" id="3.40.50.1820">
    <property type="entry name" value="alpha/beta hydrolase"/>
    <property type="match status" value="1"/>
</dbReference>
<dbReference type="PANTHER" id="PTHR43798:SF33">
    <property type="entry name" value="HYDROLASE, PUTATIVE (AFU_ORTHOLOGUE AFUA_2G14860)-RELATED"/>
    <property type="match status" value="1"/>
</dbReference>
<dbReference type="EMBL" id="JBHXIJ010000009">
    <property type="protein sequence ID" value="MFD5097954.1"/>
    <property type="molecule type" value="Genomic_DNA"/>
</dbReference>
<keyword evidence="3" id="KW-1185">Reference proteome</keyword>
<dbReference type="Pfam" id="PF12697">
    <property type="entry name" value="Abhydrolase_6"/>
    <property type="match status" value="1"/>
</dbReference>
<dbReference type="GO" id="GO:0016787">
    <property type="term" value="F:hydrolase activity"/>
    <property type="evidence" value="ECO:0007669"/>
    <property type="project" value="UniProtKB-KW"/>
</dbReference>
<dbReference type="Proteomes" id="UP001598448">
    <property type="component" value="Unassembled WGS sequence"/>
</dbReference>
<dbReference type="SUPFAM" id="SSF53474">
    <property type="entry name" value="alpha/beta-Hydrolases"/>
    <property type="match status" value="1"/>
</dbReference>
<evidence type="ECO:0000313" key="3">
    <source>
        <dbReference type="Proteomes" id="UP001598448"/>
    </source>
</evidence>
<reference evidence="2 3" key="1">
    <citation type="submission" date="2024-09" db="EMBL/GenBank/DDBJ databases">
        <title>The Natural Products Discovery Center: Release of the First 8490 Sequenced Strains for Exploring Actinobacteria Biosynthetic Diversity.</title>
        <authorList>
            <person name="Kalkreuter E."/>
            <person name="Kautsar S.A."/>
            <person name="Yang D."/>
            <person name="Bader C.D."/>
            <person name="Teijaro C.N."/>
            <person name="Fluegel L."/>
            <person name="Davis C.M."/>
            <person name="Simpson J.R."/>
            <person name="Lauterbach L."/>
            <person name="Steele A.D."/>
            <person name="Gui C."/>
            <person name="Meng S."/>
            <person name="Li G."/>
            <person name="Viehrig K."/>
            <person name="Ye F."/>
            <person name="Su P."/>
            <person name="Kiefer A.F."/>
            <person name="Nichols A."/>
            <person name="Cepeda A.J."/>
            <person name="Yan W."/>
            <person name="Fan B."/>
            <person name="Jiang Y."/>
            <person name="Adhikari A."/>
            <person name="Zheng C.-J."/>
            <person name="Schuster L."/>
            <person name="Cowan T.M."/>
            <person name="Smanski M.J."/>
            <person name="Chevrette M.G."/>
            <person name="De Carvalho L.P.S."/>
            <person name="Shen B."/>
        </authorList>
    </citation>
    <scope>NUCLEOTIDE SEQUENCE [LARGE SCALE GENOMIC DNA]</scope>
    <source>
        <strain evidence="2 3">NPDC058348</strain>
    </source>
</reference>
<organism evidence="2 3">
    <name type="scientific">Streptomyces albidochromogenes</name>
    <dbReference type="NCBI Taxonomy" id="329524"/>
    <lineage>
        <taxon>Bacteria</taxon>
        <taxon>Bacillati</taxon>
        <taxon>Actinomycetota</taxon>
        <taxon>Actinomycetes</taxon>
        <taxon>Kitasatosporales</taxon>
        <taxon>Streptomycetaceae</taxon>
        <taxon>Streptomyces</taxon>
    </lineage>
</organism>
<protein>
    <submittedName>
        <fullName evidence="2">Alpha/beta fold hydrolase</fullName>
    </submittedName>
</protein>
<comment type="caution">
    <text evidence="2">The sequence shown here is derived from an EMBL/GenBank/DDBJ whole genome shotgun (WGS) entry which is preliminary data.</text>
</comment>
<feature type="domain" description="AB hydrolase-1" evidence="1">
    <location>
        <begin position="27"/>
        <end position="292"/>
    </location>
</feature>
<sequence length="311" mass="31968">MTSTGRFLRIGGAAHHVVVEGAGPVCVLSAGLGMSWFDWDPVVPLLAPFRTVVRFDRPGHGLSAPAPAAAPPTAEGEAHRVAALLDALPPPLRAAPVTVVGHSLAGFHAEAFARLYPARTASLVLVDSSVEEHARVPAAPGLRTAATRALGTALGAAGLPAALGPLARRAGVRAGRADAGGGRGGRGRADPAPAPLVRRCYRTSRVLRGALRENTHYRAVAAGLLALRERHPLPDGLPVTVLAAYDGRGSRGGLRWLERQRGLASTLGARFEIAEPSGHLVMLDRPDAVARAVLAAGGPDPVTGGGMRPVP</sequence>
<proteinExistence type="predicted"/>
<evidence type="ECO:0000313" key="2">
    <source>
        <dbReference type="EMBL" id="MFD5097954.1"/>
    </source>
</evidence>
<accession>A0ABW6FJG4</accession>